<dbReference type="EMBL" id="JAGQHS010000068">
    <property type="protein sequence ID" value="MCA9756814.1"/>
    <property type="molecule type" value="Genomic_DNA"/>
</dbReference>
<feature type="transmembrane region" description="Helical" evidence="7">
    <location>
        <begin position="310"/>
        <end position="329"/>
    </location>
</feature>
<feature type="transmembrane region" description="Helical" evidence="7">
    <location>
        <begin position="188"/>
        <end position="209"/>
    </location>
</feature>
<dbReference type="AlphaFoldDB" id="A0A956SEZ0"/>
<dbReference type="Proteomes" id="UP000739538">
    <property type="component" value="Unassembled WGS sequence"/>
</dbReference>
<feature type="transmembrane region" description="Helical" evidence="7">
    <location>
        <begin position="386"/>
        <end position="407"/>
    </location>
</feature>
<organism evidence="8 9">
    <name type="scientific">Eiseniibacteriota bacterium</name>
    <dbReference type="NCBI Taxonomy" id="2212470"/>
    <lineage>
        <taxon>Bacteria</taxon>
        <taxon>Candidatus Eiseniibacteriota</taxon>
    </lineage>
</organism>
<evidence type="ECO:0000256" key="5">
    <source>
        <dbReference type="ARBA" id="ARBA00022989"/>
    </source>
</evidence>
<feature type="transmembrane region" description="Helical" evidence="7">
    <location>
        <begin position="336"/>
        <end position="353"/>
    </location>
</feature>
<feature type="transmembrane region" description="Helical" evidence="7">
    <location>
        <begin position="268"/>
        <end position="290"/>
    </location>
</feature>
<evidence type="ECO:0000256" key="4">
    <source>
        <dbReference type="ARBA" id="ARBA00022692"/>
    </source>
</evidence>
<keyword evidence="5 7" id="KW-1133">Transmembrane helix</keyword>
<evidence type="ECO:0000256" key="3">
    <source>
        <dbReference type="ARBA" id="ARBA00022475"/>
    </source>
</evidence>
<dbReference type="InterPro" id="IPR054823">
    <property type="entry name" value="DsrP-like"/>
</dbReference>
<dbReference type="Gene3D" id="1.20.1630.10">
    <property type="entry name" value="Formate dehydrogenase/DMSO reductase domain"/>
    <property type="match status" value="1"/>
</dbReference>
<keyword evidence="6 7" id="KW-0472">Membrane</keyword>
<feature type="transmembrane region" description="Helical" evidence="7">
    <location>
        <begin position="74"/>
        <end position="100"/>
    </location>
</feature>
<name>A0A956SEZ0_UNCEI</name>
<keyword evidence="3" id="KW-1003">Cell membrane</keyword>
<comment type="subcellular location">
    <subcellularLocation>
        <location evidence="1">Cell membrane</location>
        <topology evidence="1">Multi-pass membrane protein</topology>
    </subcellularLocation>
</comment>
<dbReference type="GO" id="GO:0005886">
    <property type="term" value="C:plasma membrane"/>
    <property type="evidence" value="ECO:0007669"/>
    <property type="project" value="UniProtKB-SubCell"/>
</dbReference>
<evidence type="ECO:0000256" key="1">
    <source>
        <dbReference type="ARBA" id="ARBA00004651"/>
    </source>
</evidence>
<dbReference type="Pfam" id="PF03916">
    <property type="entry name" value="NrfD"/>
    <property type="match status" value="1"/>
</dbReference>
<protein>
    <submittedName>
        <fullName evidence="8">Polysulfide reductase NrfD</fullName>
    </submittedName>
</protein>
<feature type="transmembrane region" description="Helical" evidence="7">
    <location>
        <begin position="107"/>
        <end position="128"/>
    </location>
</feature>
<dbReference type="InterPro" id="IPR005614">
    <property type="entry name" value="NrfD-like"/>
</dbReference>
<comment type="caution">
    <text evidence="8">The sequence shown here is derived from an EMBL/GenBank/DDBJ whole genome shotgun (WGS) entry which is preliminary data.</text>
</comment>
<evidence type="ECO:0000256" key="7">
    <source>
        <dbReference type="SAM" id="Phobius"/>
    </source>
</evidence>
<evidence type="ECO:0000313" key="9">
    <source>
        <dbReference type="Proteomes" id="UP000739538"/>
    </source>
</evidence>
<gene>
    <name evidence="8" type="primary">nrfD</name>
    <name evidence="8" type="ORF">KDA27_13505</name>
</gene>
<comment type="similarity">
    <text evidence="2">Belongs to the NrfD family.</text>
</comment>
<sequence>MNRELSAPGQGRHWLSYPKFLVRSLAVATDGPFAFYAWMTVLTAVALVGANAWANQVTQGMITTGMTDHVSWGLYIANFTFMVGVAAGGVMMVIPAYLYHDETMHDVVILGELLAISAIIMCLLFVTVDLGRPDRFWHLIPGVGKFNFPVSMLTWDVIVLNVYLLLNLHVCGYLLYMKFLGQAPSPRWYVPFVLLSIVWAISIHTVTAFLYCGLGGRPLWNSALLAPRFLASAFVSGPAFIILTMLALRKFAGLSLPSGPIRTLVRIIRIVILINLLMLVSEIFTEFYAGGAHTASARYLFLGLHGFHGLVPWMWTAVCANLLAAFLFLHHSVLRSSLVLVAACVFAFVGIWIEKGMGLIIPGFIPSALHEIVEYSPSLIEWKVSAGIWAFGLMVFTIALKIALPVLAGRTEDLLPAASGPAQETGRVGS</sequence>
<evidence type="ECO:0000256" key="6">
    <source>
        <dbReference type="ARBA" id="ARBA00023136"/>
    </source>
</evidence>
<evidence type="ECO:0000256" key="2">
    <source>
        <dbReference type="ARBA" id="ARBA00008929"/>
    </source>
</evidence>
<evidence type="ECO:0000313" key="8">
    <source>
        <dbReference type="EMBL" id="MCA9756814.1"/>
    </source>
</evidence>
<feature type="transmembrane region" description="Helical" evidence="7">
    <location>
        <begin position="33"/>
        <end position="54"/>
    </location>
</feature>
<proteinExistence type="inferred from homology"/>
<feature type="transmembrane region" description="Helical" evidence="7">
    <location>
        <begin position="148"/>
        <end position="176"/>
    </location>
</feature>
<dbReference type="NCBIfam" id="NF045798">
    <property type="entry name" value="DsrP"/>
    <property type="match status" value="1"/>
</dbReference>
<accession>A0A956SEZ0</accession>
<feature type="transmembrane region" description="Helical" evidence="7">
    <location>
        <begin position="229"/>
        <end position="248"/>
    </location>
</feature>
<reference evidence="8" key="2">
    <citation type="journal article" date="2021" name="Microbiome">
        <title>Successional dynamics and alternative stable states in a saline activated sludge microbial community over 9 years.</title>
        <authorList>
            <person name="Wang Y."/>
            <person name="Ye J."/>
            <person name="Ju F."/>
            <person name="Liu L."/>
            <person name="Boyd J.A."/>
            <person name="Deng Y."/>
            <person name="Parks D.H."/>
            <person name="Jiang X."/>
            <person name="Yin X."/>
            <person name="Woodcroft B.J."/>
            <person name="Tyson G.W."/>
            <person name="Hugenholtz P."/>
            <person name="Polz M.F."/>
            <person name="Zhang T."/>
        </authorList>
    </citation>
    <scope>NUCLEOTIDE SEQUENCE</scope>
    <source>
        <strain evidence="8">HKST-UBA02</strain>
    </source>
</reference>
<dbReference type="PANTHER" id="PTHR43044">
    <property type="match status" value="1"/>
</dbReference>
<dbReference type="PANTHER" id="PTHR43044:SF2">
    <property type="entry name" value="POLYSULPHIDE REDUCTASE NRFD"/>
    <property type="match status" value="1"/>
</dbReference>
<reference evidence="8" key="1">
    <citation type="submission" date="2020-04" db="EMBL/GenBank/DDBJ databases">
        <authorList>
            <person name="Zhang T."/>
        </authorList>
    </citation>
    <scope>NUCLEOTIDE SEQUENCE</scope>
    <source>
        <strain evidence="8">HKST-UBA02</strain>
    </source>
</reference>
<keyword evidence="4 7" id="KW-0812">Transmembrane</keyword>